<protein>
    <submittedName>
        <fullName evidence="3">NADP-dependent aldehyde dehydrogenase</fullName>
    </submittedName>
</protein>
<dbReference type="PANTHER" id="PTHR43353">
    <property type="entry name" value="SUCCINATE-SEMIALDEHYDE DEHYDROGENASE, MITOCHONDRIAL"/>
    <property type="match status" value="1"/>
</dbReference>
<dbReference type="AlphaFoldDB" id="A0A1I3SCS5"/>
<dbReference type="OrthoDB" id="9770537at2"/>
<name>A0A1I3SCS5_9SPHI</name>
<dbReference type="GO" id="GO:0016620">
    <property type="term" value="F:oxidoreductase activity, acting on the aldehyde or oxo group of donors, NAD or NADP as acceptor"/>
    <property type="evidence" value="ECO:0007669"/>
    <property type="project" value="InterPro"/>
</dbReference>
<dbReference type="PANTHER" id="PTHR43353:SF3">
    <property type="entry name" value="ALDEHYDE DEHYDROGENASE-RELATED"/>
    <property type="match status" value="1"/>
</dbReference>
<evidence type="ECO:0000313" key="3">
    <source>
        <dbReference type="EMBL" id="SFJ56525.1"/>
    </source>
</evidence>
<dbReference type="InterPro" id="IPR050740">
    <property type="entry name" value="Aldehyde_DH_Superfamily"/>
</dbReference>
<dbReference type="Gene3D" id="3.40.309.10">
    <property type="entry name" value="Aldehyde Dehydrogenase, Chain A, domain 2"/>
    <property type="match status" value="1"/>
</dbReference>
<dbReference type="InterPro" id="IPR016163">
    <property type="entry name" value="Ald_DH_C"/>
</dbReference>
<organism evidence="3 4">
    <name type="scientific">Parapedobacter indicus</name>
    <dbReference type="NCBI Taxonomy" id="1477437"/>
    <lineage>
        <taxon>Bacteria</taxon>
        <taxon>Pseudomonadati</taxon>
        <taxon>Bacteroidota</taxon>
        <taxon>Sphingobacteriia</taxon>
        <taxon>Sphingobacteriales</taxon>
        <taxon>Sphingobacteriaceae</taxon>
        <taxon>Parapedobacter</taxon>
    </lineage>
</organism>
<evidence type="ECO:0000256" key="1">
    <source>
        <dbReference type="ARBA" id="ARBA00023002"/>
    </source>
</evidence>
<dbReference type="InterPro" id="IPR016161">
    <property type="entry name" value="Ald_DH/histidinol_DH"/>
</dbReference>
<reference evidence="3 4" key="1">
    <citation type="submission" date="2016-10" db="EMBL/GenBank/DDBJ databases">
        <authorList>
            <person name="de Groot N.N."/>
        </authorList>
    </citation>
    <scope>NUCLEOTIDE SEQUENCE [LARGE SCALE GENOMIC DNA]</scope>
    <source>
        <strain evidence="3 4">RK1</strain>
    </source>
</reference>
<evidence type="ECO:0000313" key="4">
    <source>
        <dbReference type="Proteomes" id="UP000198670"/>
    </source>
</evidence>
<dbReference type="SUPFAM" id="SSF53720">
    <property type="entry name" value="ALDH-like"/>
    <property type="match status" value="1"/>
</dbReference>
<dbReference type="Proteomes" id="UP000198670">
    <property type="component" value="Unassembled WGS sequence"/>
</dbReference>
<dbReference type="STRING" id="1477437.SAMN05444682_1118"/>
<dbReference type="InterPro" id="IPR015590">
    <property type="entry name" value="Aldehyde_DH_dom"/>
</dbReference>
<feature type="domain" description="Aldehyde dehydrogenase" evidence="2">
    <location>
        <begin position="12"/>
        <end position="436"/>
    </location>
</feature>
<evidence type="ECO:0000259" key="2">
    <source>
        <dbReference type="Pfam" id="PF00171"/>
    </source>
</evidence>
<dbReference type="Pfam" id="PF00171">
    <property type="entry name" value="Aldedh"/>
    <property type="match status" value="1"/>
</dbReference>
<sequence>MTTRTDKHESGSPTLLNWAEVEAYIKRAKDAFEPYRQSAVSQRIDFLRQIAREIDAIRTDLIEASHRETHLPEGRLGGEIDRTINQINLFAGVLEEGSWVNAIIDTANPQRMPLPKPDIRQMQLPIGPVCVYGASNFPFAFSVAGGDTISALAAGCPVVYKVHEGHPQTSSLVSGCIERAARETGMPDGVFASLTVAREVGVQVVTHPSIAAVAFTGSFAGGKALSDAAAKRQVPIPVYAEMGSINPVFLLPDQLKLHAEATATALAASNTLGAGQFCTNPGLMVLLQSPDTERFLSIYGTQLEEQTCHAMLTPGIYRAYSAGVERLKSIGALSLMGEGKNSELAEAAVPVAFRVSGSDFLRNEFLQEEYFGPASIHVVAEDEAQLMEIANALDGQLTAGVWCTDTDIDAFEPLFRVLEHKAGRLIINGAPTGVEVCHAMVHGGPFPATTDARSTSVGTQAIYRFTRPVSYQNYPDRLLPVELRDGNESSIWRKVDGELTRKSL</sequence>
<accession>A0A1I3SCS5</accession>
<dbReference type="Gene3D" id="3.40.605.10">
    <property type="entry name" value="Aldehyde Dehydrogenase, Chain A, domain 1"/>
    <property type="match status" value="1"/>
</dbReference>
<dbReference type="InterPro" id="IPR016162">
    <property type="entry name" value="Ald_DH_N"/>
</dbReference>
<keyword evidence="4" id="KW-1185">Reference proteome</keyword>
<proteinExistence type="predicted"/>
<dbReference type="EMBL" id="FOQO01000011">
    <property type="protein sequence ID" value="SFJ56525.1"/>
    <property type="molecule type" value="Genomic_DNA"/>
</dbReference>
<dbReference type="CDD" id="cd07129">
    <property type="entry name" value="ALDH_KGSADH"/>
    <property type="match status" value="1"/>
</dbReference>
<dbReference type="InterPro" id="IPR044151">
    <property type="entry name" value="ALDH_KGSADH"/>
</dbReference>
<keyword evidence="1" id="KW-0560">Oxidoreductase</keyword>
<gene>
    <name evidence="3" type="ORF">SAMN05444682_1118</name>
</gene>
<dbReference type="RefSeq" id="WP_090629986.1">
    <property type="nucleotide sequence ID" value="NZ_FOQO01000011.1"/>
</dbReference>